<dbReference type="PANTHER" id="PTHR48106">
    <property type="entry name" value="QUINONE OXIDOREDUCTASE PIG3-RELATED"/>
    <property type="match status" value="1"/>
</dbReference>
<dbReference type="SMART" id="SM00829">
    <property type="entry name" value="PKS_ER"/>
    <property type="match status" value="1"/>
</dbReference>
<feature type="domain" description="Enoyl reductase (ER)" evidence="3">
    <location>
        <begin position="64"/>
        <end position="365"/>
    </location>
</feature>
<reference evidence="5" key="1">
    <citation type="submission" date="2025-08" db="UniProtKB">
        <authorList>
            <consortium name="RefSeq"/>
        </authorList>
    </citation>
    <scope>IDENTIFICATION</scope>
    <source>
        <tissue evidence="5">Leaves</tissue>
    </source>
</reference>
<dbReference type="InterPro" id="IPR011032">
    <property type="entry name" value="GroES-like_sf"/>
</dbReference>
<evidence type="ECO:0000313" key="4">
    <source>
        <dbReference type="Proteomes" id="UP001652660"/>
    </source>
</evidence>
<evidence type="ECO:0000313" key="5">
    <source>
        <dbReference type="RefSeq" id="XP_071921020.1"/>
    </source>
</evidence>
<proteinExistence type="predicted"/>
<keyword evidence="4" id="KW-1185">Reference proteome</keyword>
<accession>A0ABM4VNA9</accession>
<gene>
    <name evidence="5" type="primary">LOC113708468</name>
</gene>
<evidence type="ECO:0000256" key="1">
    <source>
        <dbReference type="ARBA" id="ARBA00022857"/>
    </source>
</evidence>
<dbReference type="GeneID" id="113708468"/>
<dbReference type="RefSeq" id="XP_071921020.1">
    <property type="nucleotide sequence ID" value="XM_072064919.1"/>
</dbReference>
<dbReference type="InterPro" id="IPR020843">
    <property type="entry name" value="ER"/>
</dbReference>
<dbReference type="SUPFAM" id="SSF50129">
    <property type="entry name" value="GroES-like"/>
    <property type="match status" value="1"/>
</dbReference>
<dbReference type="PANTHER" id="PTHR48106:SF8">
    <property type="entry name" value="OS02G0805600 PROTEIN"/>
    <property type="match status" value="1"/>
</dbReference>
<dbReference type="Pfam" id="PF00107">
    <property type="entry name" value="ADH_zinc_N"/>
    <property type="match status" value="1"/>
</dbReference>
<dbReference type="Gene3D" id="3.40.50.720">
    <property type="entry name" value="NAD(P)-binding Rossmann-like Domain"/>
    <property type="match status" value="1"/>
</dbReference>
<evidence type="ECO:0000259" key="3">
    <source>
        <dbReference type="SMART" id="SM00829"/>
    </source>
</evidence>
<dbReference type="SUPFAM" id="SSF51735">
    <property type="entry name" value="NAD(P)-binding Rossmann-fold domains"/>
    <property type="match status" value="1"/>
</dbReference>
<keyword evidence="1" id="KW-0521">NADP</keyword>
<keyword evidence="2" id="KW-0560">Oxidoreductase</keyword>
<sequence length="365" mass="39866">MKLGRQTRGRRSWLPICPCTVEKESLKIKSENHTGGAGLASLLVEAVECMSFVSKRGIVIEKAGGPDVLKLVELDDPPLGDDEVLIRIAATAVNRIDLQCRLFGSRNSFNGGLYIPGLECSGIIIAVGQGVTEWKVGDKVCALLNGAGYAEQVAVSAKMVLPVPSNVPLTHAASLPEAAHNAWKVISEAQLVRGRKLLLHECCGYVGLFVLQMAKCKGAVVYVTAETDEKLDFYKRHGADICINCKNEDLVTRVMEETRQKGAFVPVPVGRGTSVRCVGNLFFFFFCRHRGVRINPYGARLIPCGPGPVLQPGPNTLSARRNPAERRLELVTSRFTGEKHCHWTIHAGAWEINFSQFDVVGTFQI</sequence>
<dbReference type="Gene3D" id="3.90.180.10">
    <property type="entry name" value="Medium-chain alcohol dehydrogenases, catalytic domain"/>
    <property type="match status" value="1"/>
</dbReference>
<dbReference type="InterPro" id="IPR013149">
    <property type="entry name" value="ADH-like_C"/>
</dbReference>
<protein>
    <submittedName>
        <fullName evidence="5">Uncharacterized protein isoform X4</fullName>
    </submittedName>
</protein>
<dbReference type="InterPro" id="IPR036291">
    <property type="entry name" value="NAD(P)-bd_dom_sf"/>
</dbReference>
<evidence type="ECO:0000256" key="2">
    <source>
        <dbReference type="ARBA" id="ARBA00023002"/>
    </source>
</evidence>
<organism evidence="4 5">
    <name type="scientific">Coffea arabica</name>
    <name type="common">Arabian coffee</name>
    <dbReference type="NCBI Taxonomy" id="13443"/>
    <lineage>
        <taxon>Eukaryota</taxon>
        <taxon>Viridiplantae</taxon>
        <taxon>Streptophyta</taxon>
        <taxon>Embryophyta</taxon>
        <taxon>Tracheophyta</taxon>
        <taxon>Spermatophyta</taxon>
        <taxon>Magnoliopsida</taxon>
        <taxon>eudicotyledons</taxon>
        <taxon>Gunneridae</taxon>
        <taxon>Pentapetalae</taxon>
        <taxon>asterids</taxon>
        <taxon>lamiids</taxon>
        <taxon>Gentianales</taxon>
        <taxon>Rubiaceae</taxon>
        <taxon>Ixoroideae</taxon>
        <taxon>Gardenieae complex</taxon>
        <taxon>Bertiereae - Coffeeae clade</taxon>
        <taxon>Coffeeae</taxon>
        <taxon>Coffea</taxon>
    </lineage>
</organism>
<dbReference type="InterPro" id="IPR013154">
    <property type="entry name" value="ADH-like_N"/>
</dbReference>
<dbReference type="Proteomes" id="UP001652660">
    <property type="component" value="Chromosome 9c"/>
</dbReference>
<dbReference type="Pfam" id="PF08240">
    <property type="entry name" value="ADH_N"/>
    <property type="match status" value="1"/>
</dbReference>
<name>A0ABM4VNA9_COFAR</name>